<feature type="transmembrane region" description="Helical" evidence="1">
    <location>
        <begin position="409"/>
        <end position="427"/>
    </location>
</feature>
<feature type="transmembrane region" description="Helical" evidence="1">
    <location>
        <begin position="339"/>
        <end position="359"/>
    </location>
</feature>
<dbReference type="EMBL" id="JACCCW010000001">
    <property type="protein sequence ID" value="NYF78883.1"/>
    <property type="molecule type" value="Genomic_DNA"/>
</dbReference>
<dbReference type="Proteomes" id="UP000589520">
    <property type="component" value="Unassembled WGS sequence"/>
</dbReference>
<feature type="transmembrane region" description="Helical" evidence="1">
    <location>
        <begin position="380"/>
        <end position="397"/>
    </location>
</feature>
<keyword evidence="1" id="KW-1133">Transmembrane helix</keyword>
<keyword evidence="1" id="KW-0472">Membrane</keyword>
<dbReference type="AlphaFoldDB" id="A0A7Y9TSC2"/>
<accession>A0A7Y9TSC2</accession>
<organism evidence="2 3">
    <name type="scientific">Granulicella arctica</name>
    <dbReference type="NCBI Taxonomy" id="940613"/>
    <lineage>
        <taxon>Bacteria</taxon>
        <taxon>Pseudomonadati</taxon>
        <taxon>Acidobacteriota</taxon>
        <taxon>Terriglobia</taxon>
        <taxon>Terriglobales</taxon>
        <taxon>Acidobacteriaceae</taxon>
        <taxon>Granulicella</taxon>
    </lineage>
</organism>
<evidence type="ECO:0000313" key="3">
    <source>
        <dbReference type="Proteomes" id="UP000589520"/>
    </source>
</evidence>
<evidence type="ECO:0000313" key="2">
    <source>
        <dbReference type="EMBL" id="NYF78883.1"/>
    </source>
</evidence>
<sequence>MKRLLSALEIAAYRTSLRCLALLLPLQDRAEWTKEWTSELWYVYQASVSPMWFAWQGHRTVIAFCLGAFHDARSLRQGTSQPTPSAVPYARSANHCLGVLALIVGLSVGFALVIPHVRTSFEPSPYRAPQTLVSIALDGYSETGLPTIPVEQYRSWRVRSQHLFSEFALYQLAHQRLHLSRGRTPTLTIVSVTPNLFSMLGVSAPQAAPRMVGQFPTLLLARSTWHTFFGEDPHVLGSVIMLGSQQVRITGVLNDNAWRLPSKADAWLVEPDDAASTLSAKSRAFVLARLSSASTLTLHGEHWKMPDPDPNEVTPTPPANFGGYECVAFSAVMRRPFNIFLFTLVLALLSLPATTSMPLGEYPSTSQSLSWRLRMRRWGFFYGKIALLLPIVFFSSLDLANFSSAIDPIHAQYIQIVASFCASLYALRWALRDQRARCPICLCQLTHPARIGEASRNFLAWNVTELICADGHGLLHVPETPTCWFATQRWLYLDASWSSLFVKSI</sequence>
<proteinExistence type="predicted"/>
<keyword evidence="3" id="KW-1185">Reference proteome</keyword>
<dbReference type="RefSeq" id="WP_179488670.1">
    <property type="nucleotide sequence ID" value="NZ_JACCCW010000001.1"/>
</dbReference>
<evidence type="ECO:0000256" key="1">
    <source>
        <dbReference type="SAM" id="Phobius"/>
    </source>
</evidence>
<gene>
    <name evidence="2" type="ORF">HDF17_001170</name>
</gene>
<name>A0A7Y9TSC2_9BACT</name>
<feature type="transmembrane region" description="Helical" evidence="1">
    <location>
        <begin position="97"/>
        <end position="117"/>
    </location>
</feature>
<reference evidence="2 3" key="1">
    <citation type="submission" date="2020-07" db="EMBL/GenBank/DDBJ databases">
        <title>Genomic Encyclopedia of Type Strains, Phase IV (KMG-V): Genome sequencing to study the core and pangenomes of soil and plant-associated prokaryotes.</title>
        <authorList>
            <person name="Whitman W."/>
        </authorList>
    </citation>
    <scope>NUCLEOTIDE SEQUENCE [LARGE SCALE GENOMIC DNA]</scope>
    <source>
        <strain evidence="2 3">X4EP2</strain>
    </source>
</reference>
<evidence type="ECO:0008006" key="4">
    <source>
        <dbReference type="Google" id="ProtNLM"/>
    </source>
</evidence>
<keyword evidence="1" id="KW-0812">Transmembrane</keyword>
<protein>
    <recommendedName>
        <fullName evidence="4">MacB-like periplasmic core domain-containing protein</fullName>
    </recommendedName>
</protein>
<comment type="caution">
    <text evidence="2">The sequence shown here is derived from an EMBL/GenBank/DDBJ whole genome shotgun (WGS) entry which is preliminary data.</text>
</comment>